<dbReference type="EMBL" id="JAPQKP010000003">
    <property type="protein sequence ID" value="KAJ5199736.1"/>
    <property type="molecule type" value="Genomic_DNA"/>
</dbReference>
<evidence type="ECO:0000313" key="2">
    <source>
        <dbReference type="Proteomes" id="UP001150879"/>
    </source>
</evidence>
<protein>
    <submittedName>
        <fullName evidence="1">Uncharacterized protein</fullName>
    </submittedName>
</protein>
<reference evidence="1" key="2">
    <citation type="journal article" date="2023" name="IMA Fungus">
        <title>Comparative genomic study of the Penicillium genus elucidates a diverse pangenome and 15 lateral gene transfer events.</title>
        <authorList>
            <person name="Petersen C."/>
            <person name="Sorensen T."/>
            <person name="Nielsen M.R."/>
            <person name="Sondergaard T.E."/>
            <person name="Sorensen J.L."/>
            <person name="Fitzpatrick D.A."/>
            <person name="Frisvad J.C."/>
            <person name="Nielsen K.L."/>
        </authorList>
    </citation>
    <scope>NUCLEOTIDE SEQUENCE</scope>
    <source>
        <strain evidence="1">IBT 16849</strain>
    </source>
</reference>
<accession>A0A9W9ME29</accession>
<comment type="caution">
    <text evidence="1">The sequence shown here is derived from an EMBL/GenBank/DDBJ whole genome shotgun (WGS) entry which is preliminary data.</text>
</comment>
<sequence length="77" mass="8751">MKRMITSALPNFEQTITFSHQVSLENGYTIFNIEISREVPGCLVWHNEAGAGLGAPKRLPRTMHILRMITTLYSYTP</sequence>
<reference evidence="1" key="1">
    <citation type="submission" date="2022-11" db="EMBL/GenBank/DDBJ databases">
        <authorList>
            <person name="Petersen C."/>
        </authorList>
    </citation>
    <scope>NUCLEOTIDE SEQUENCE</scope>
    <source>
        <strain evidence="1">IBT 16849</strain>
    </source>
</reference>
<organism evidence="1 2">
    <name type="scientific">Penicillium cf. griseofulvum</name>
    <dbReference type="NCBI Taxonomy" id="2972120"/>
    <lineage>
        <taxon>Eukaryota</taxon>
        <taxon>Fungi</taxon>
        <taxon>Dikarya</taxon>
        <taxon>Ascomycota</taxon>
        <taxon>Pezizomycotina</taxon>
        <taxon>Eurotiomycetes</taxon>
        <taxon>Eurotiomycetidae</taxon>
        <taxon>Eurotiales</taxon>
        <taxon>Aspergillaceae</taxon>
        <taxon>Penicillium</taxon>
    </lineage>
</organism>
<evidence type="ECO:0000313" key="1">
    <source>
        <dbReference type="EMBL" id="KAJ5199736.1"/>
    </source>
</evidence>
<gene>
    <name evidence="1" type="ORF">N7472_004940</name>
</gene>
<keyword evidence="2" id="KW-1185">Reference proteome</keyword>
<dbReference type="AlphaFoldDB" id="A0A9W9ME29"/>
<name>A0A9W9ME29_9EURO</name>
<proteinExistence type="predicted"/>
<dbReference type="Proteomes" id="UP001150879">
    <property type="component" value="Unassembled WGS sequence"/>
</dbReference>